<evidence type="ECO:0000313" key="2">
    <source>
        <dbReference type="Proteomes" id="UP000683000"/>
    </source>
</evidence>
<evidence type="ECO:0000313" key="1">
    <source>
        <dbReference type="EMBL" id="KAG6374749.1"/>
    </source>
</evidence>
<keyword evidence="2" id="KW-1185">Reference proteome</keyword>
<name>A0A8I2YLJ7_9AGAM</name>
<comment type="caution">
    <text evidence="1">The sequence shown here is derived from an EMBL/GenBank/DDBJ whole genome shotgun (WGS) entry which is preliminary data.</text>
</comment>
<proteinExistence type="predicted"/>
<reference evidence="1" key="1">
    <citation type="submission" date="2021-03" db="EMBL/GenBank/DDBJ databases">
        <title>Evolutionary innovations through gain and loss of genes in the ectomycorrhizal Boletales.</title>
        <authorList>
            <person name="Wu G."/>
            <person name="Miyauchi S."/>
            <person name="Morin E."/>
            <person name="Yang Z.-L."/>
            <person name="Xu J."/>
            <person name="Martin F.M."/>
        </authorList>
    </citation>
    <scope>NUCLEOTIDE SEQUENCE</scope>
    <source>
        <strain evidence="1">BR01</strain>
    </source>
</reference>
<protein>
    <submittedName>
        <fullName evidence="1">Uncharacterized protein</fullName>
    </submittedName>
</protein>
<dbReference type="OrthoDB" id="2670467at2759"/>
<gene>
    <name evidence="1" type="ORF">JVT61DRAFT_4125</name>
</gene>
<organism evidence="1 2">
    <name type="scientific">Boletus reticuloceps</name>
    <dbReference type="NCBI Taxonomy" id="495285"/>
    <lineage>
        <taxon>Eukaryota</taxon>
        <taxon>Fungi</taxon>
        <taxon>Dikarya</taxon>
        <taxon>Basidiomycota</taxon>
        <taxon>Agaricomycotina</taxon>
        <taxon>Agaricomycetes</taxon>
        <taxon>Agaricomycetidae</taxon>
        <taxon>Boletales</taxon>
        <taxon>Boletineae</taxon>
        <taxon>Boletaceae</taxon>
        <taxon>Boletoideae</taxon>
        <taxon>Boletus</taxon>
    </lineage>
</organism>
<dbReference type="AlphaFoldDB" id="A0A8I2YLJ7"/>
<accession>A0A8I2YLJ7</accession>
<sequence length="226" mass="25737">MYTSAHLPRPPGPFPWQSTDFLRRTLVQSARLARHWTSQPIRFLSRHSLPLRHGDDCRWVCGRWLILRKSTKQLVSHNVDTGVEQTLYQWGDQCISWSATCLTSYRGGLLYVVLCIGNGHTIDGVHVSDYSMHSSSLTCFTCRKLLEFRVDDDSRNLSGPISSDVPISLPVGDISPRVESSDAPFLFISVDPSLRHAENALIFDIRTQIFYEFPKFEYPVRLGQVP</sequence>
<dbReference type="Proteomes" id="UP000683000">
    <property type="component" value="Unassembled WGS sequence"/>
</dbReference>
<dbReference type="EMBL" id="JAGFBS010000017">
    <property type="protein sequence ID" value="KAG6374749.1"/>
    <property type="molecule type" value="Genomic_DNA"/>
</dbReference>